<name>A0A4P6F172_9MICO</name>
<dbReference type="AlphaFoldDB" id="A0A4P6F172"/>
<protein>
    <submittedName>
        <fullName evidence="2">Uncharacterized protein</fullName>
    </submittedName>
</protein>
<proteinExistence type="predicted"/>
<keyword evidence="3" id="KW-1185">Reference proteome</keyword>
<reference evidence="2 3" key="1">
    <citation type="submission" date="2019-01" db="EMBL/GenBank/DDBJ databases">
        <title>Genome sequencing of strain FW10M-9.</title>
        <authorList>
            <person name="Heo J."/>
            <person name="Kim S.-J."/>
            <person name="Kim J.-S."/>
            <person name="Hong S.-B."/>
            <person name="Kwon S.-W."/>
        </authorList>
    </citation>
    <scope>NUCLEOTIDE SEQUENCE [LARGE SCALE GENOMIC DNA]</scope>
    <source>
        <strain evidence="2 3">FW10M-9</strain>
    </source>
</reference>
<dbReference type="RefSeq" id="WP_129186604.1">
    <property type="nucleotide sequence ID" value="NZ_CP035493.1"/>
</dbReference>
<feature type="coiled-coil region" evidence="1">
    <location>
        <begin position="96"/>
        <end position="123"/>
    </location>
</feature>
<keyword evidence="1" id="KW-0175">Coiled coil</keyword>
<gene>
    <name evidence="2" type="ORF">ET471_03415</name>
</gene>
<sequence length="318" mass="33949">MTIPGDGAHPRTLLAAAEHDLAERDRLRGRRAVVAGSLQAVREAAAEARAKHAVEADDVVKLEHLSPTRIWASLRGDHAERLDRERAEEQAARYAVGVAEARVAAAERELVALDAELHASRDVDARRAAALRALEDWVRAHGGAAAADLDALLREAARVAAERKEVAEAQAAGQRAFASLQAAWDELRSAGGWATYDTFLGGGMMGDLVKRSKMDKAADLMRRADLDLRQLSTELGDVGRAGVGTIGVDSLTGTLDFWFDNIFSDWAVKNRIDEAGGRVEAAVRGVMAVLDGLGPRATALATEAAALESRRAALLRAS</sequence>
<dbReference type="Proteomes" id="UP000292118">
    <property type="component" value="Chromosome"/>
</dbReference>
<dbReference type="KEGG" id="xya:ET471_03415"/>
<dbReference type="EMBL" id="CP035493">
    <property type="protein sequence ID" value="QAY69204.1"/>
    <property type="molecule type" value="Genomic_DNA"/>
</dbReference>
<evidence type="ECO:0000313" key="3">
    <source>
        <dbReference type="Proteomes" id="UP000292118"/>
    </source>
</evidence>
<accession>A0A4P6F172</accession>
<evidence type="ECO:0000313" key="2">
    <source>
        <dbReference type="EMBL" id="QAY69204.1"/>
    </source>
</evidence>
<evidence type="ECO:0000256" key="1">
    <source>
        <dbReference type="SAM" id="Coils"/>
    </source>
</evidence>
<organism evidence="2 3">
    <name type="scientific">Xylanimonas protaetiae</name>
    <dbReference type="NCBI Taxonomy" id="2509457"/>
    <lineage>
        <taxon>Bacteria</taxon>
        <taxon>Bacillati</taxon>
        <taxon>Actinomycetota</taxon>
        <taxon>Actinomycetes</taxon>
        <taxon>Micrococcales</taxon>
        <taxon>Promicromonosporaceae</taxon>
        <taxon>Xylanimonas</taxon>
    </lineage>
</organism>
<dbReference type="OrthoDB" id="3540923at2"/>